<dbReference type="EMBL" id="KT754862">
    <property type="protein sequence ID" value="ALS04696.1"/>
    <property type="molecule type" value="mRNA"/>
</dbReference>
<evidence type="ECO:0000256" key="1">
    <source>
        <dbReference type="ARBA" id="ARBA00004239"/>
    </source>
</evidence>
<protein>
    <recommendedName>
        <fullName evidence="7">folate gamma-glutamyl hydrolase</fullName>
        <ecNumber evidence="7">3.4.19.9</ecNumber>
    </recommendedName>
</protein>
<evidence type="ECO:0000313" key="9">
    <source>
        <dbReference type="EMBL" id="ALS04696.1"/>
    </source>
</evidence>
<dbReference type="PANTHER" id="PTHR11315">
    <property type="entry name" value="PROTEASE FAMILY C26 GAMMA-GLUTAMYL HYDROLASE"/>
    <property type="match status" value="1"/>
</dbReference>
<comment type="catalytic activity">
    <reaction evidence="7">
        <text>(6S)-5,6,7,8-tetrahydrofolyl-(gamma-L-Glu)(n) + (n-1) H2O = (6S)-5,6,7,8-tetrahydrofolate + (n-1) L-glutamate</text>
        <dbReference type="Rhea" id="RHEA:56784"/>
        <dbReference type="Rhea" id="RHEA-COMP:14738"/>
        <dbReference type="ChEBI" id="CHEBI:15377"/>
        <dbReference type="ChEBI" id="CHEBI:29985"/>
        <dbReference type="ChEBI" id="CHEBI:57453"/>
        <dbReference type="ChEBI" id="CHEBI:141005"/>
        <dbReference type="EC" id="3.4.19.9"/>
    </reaction>
</comment>
<dbReference type="SUPFAM" id="SSF52317">
    <property type="entry name" value="Class I glutamine amidotransferase-like"/>
    <property type="match status" value="1"/>
</dbReference>
<feature type="signal peptide" evidence="8">
    <location>
        <begin position="1"/>
        <end position="21"/>
    </location>
</feature>
<evidence type="ECO:0000256" key="2">
    <source>
        <dbReference type="ARBA" id="ARBA00011083"/>
    </source>
</evidence>
<dbReference type="PROSITE" id="PS51275">
    <property type="entry name" value="PEPTIDASE_C26_GGH"/>
    <property type="match status" value="1"/>
</dbReference>
<name>A0A0U2LFU9_9MAXI</name>
<evidence type="ECO:0000256" key="8">
    <source>
        <dbReference type="SAM" id="SignalP"/>
    </source>
</evidence>
<dbReference type="EC" id="3.4.19.9" evidence="7"/>
<comment type="similarity">
    <text evidence="2">Belongs to the peptidase C26 family.</text>
</comment>
<dbReference type="InterPro" id="IPR011697">
    <property type="entry name" value="Peptidase_C26"/>
</dbReference>
<dbReference type="FunFam" id="3.40.50.880:FF:000024">
    <property type="entry name" value="Folate gamma-glutamyl hydrolase"/>
    <property type="match status" value="1"/>
</dbReference>
<dbReference type="AlphaFoldDB" id="A0A0U2LFU9"/>
<dbReference type="InterPro" id="IPR029062">
    <property type="entry name" value="Class_I_gatase-like"/>
</dbReference>
<feature type="active site" description="Proton donor" evidence="6">
    <location>
        <position position="238"/>
    </location>
</feature>
<keyword evidence="5 7" id="KW-0378">Hydrolase</keyword>
<feature type="active site" description="Nucleophile" evidence="6 7">
    <location>
        <position position="127"/>
    </location>
</feature>
<dbReference type="PANTHER" id="PTHR11315:SF0">
    <property type="entry name" value="FOLATE GAMMA-GLUTAMYL HYDROLASE"/>
    <property type="match status" value="1"/>
</dbReference>
<dbReference type="InterPro" id="IPR015527">
    <property type="entry name" value="Pept_C26_g-glut_hydrolase"/>
</dbReference>
<feature type="active site" evidence="7">
    <location>
        <position position="238"/>
    </location>
</feature>
<organism evidence="9">
    <name type="scientific">Pseudodiaptomus poplesia</name>
    <dbReference type="NCBI Taxonomy" id="213370"/>
    <lineage>
        <taxon>Eukaryota</taxon>
        <taxon>Metazoa</taxon>
        <taxon>Ecdysozoa</taxon>
        <taxon>Arthropoda</taxon>
        <taxon>Crustacea</taxon>
        <taxon>Multicrustacea</taxon>
        <taxon>Hexanauplia</taxon>
        <taxon>Copepoda</taxon>
        <taxon>Calanoida</taxon>
        <taxon>Pseudodiaptomidae</taxon>
        <taxon>Pseudodiaptomus</taxon>
    </lineage>
</organism>
<dbReference type="PROSITE" id="PS51273">
    <property type="entry name" value="GATASE_TYPE_1"/>
    <property type="match status" value="1"/>
</dbReference>
<feature type="chain" id="PRO_5006831166" description="folate gamma-glutamyl hydrolase" evidence="8">
    <location>
        <begin position="22"/>
        <end position="319"/>
    </location>
</feature>
<reference evidence="9" key="1">
    <citation type="journal article" date="2015" name="Sci. Rep.">
        <title>Spliced leader RNA trans-splicing discovered in copepods.</title>
        <authorList>
            <person name="Yang F."/>
            <person name="Xu D."/>
            <person name="Zhuang Y."/>
            <person name="Yi X."/>
            <person name="Huang Y."/>
            <person name="Chen H."/>
            <person name="Lin S."/>
            <person name="Campbell D.A."/>
            <person name="Sturm N.R."/>
            <person name="Liu G."/>
            <person name="Zhang H."/>
        </authorList>
    </citation>
    <scope>NUCLEOTIDE SEQUENCE</scope>
</reference>
<sequence length="319" mass="36015">MSRAKELITLLCILTSQNVLAQNAAPVIGIISQPISHSLDYLSPGGTYIAASYVKWIESVGGRVVPLIAGSSQQNHSQLFESLNGILIPGGGNSIYDSSYASLGKEAFEFAKAANERGEYFPIWGTCLGFELLGLLSIEGQHYLKRCSASNIHLPLEFLPEWEQSKIFREASDGILDSLSSQNITANFHVWCLTMENFTKFEMDRFWLPITISHDEDGVEFISTMEARDYPFYGTQFHPEKNNFEFPAKYPEIPHSREAVEVSIYFASFFVNDARKSQQTFPTNLELEQNLIYNHKPVFVGTEEINSGFMQIYIFDKEI</sequence>
<evidence type="ECO:0000256" key="7">
    <source>
        <dbReference type="PROSITE-ProRule" id="PRU00607"/>
    </source>
</evidence>
<proteinExistence type="evidence at transcript level"/>
<keyword evidence="3" id="KW-0964">Secreted</keyword>
<evidence type="ECO:0000256" key="3">
    <source>
        <dbReference type="ARBA" id="ARBA00022525"/>
    </source>
</evidence>
<keyword evidence="4 8" id="KW-0732">Signal</keyword>
<dbReference type="Pfam" id="PF07722">
    <property type="entry name" value="Peptidase_C26"/>
    <property type="match status" value="1"/>
</dbReference>
<accession>A0A0U2LFU9</accession>
<comment type="subcellular location">
    <subcellularLocation>
        <location evidence="1">Secreted</location>
        <location evidence="1">Extracellular space</location>
    </subcellularLocation>
</comment>
<evidence type="ECO:0000256" key="5">
    <source>
        <dbReference type="ARBA" id="ARBA00022801"/>
    </source>
</evidence>
<dbReference type="GO" id="GO:0005773">
    <property type="term" value="C:vacuole"/>
    <property type="evidence" value="ECO:0007669"/>
    <property type="project" value="TreeGrafter"/>
</dbReference>
<dbReference type="Gene3D" id="3.40.50.880">
    <property type="match status" value="1"/>
</dbReference>
<dbReference type="GO" id="GO:0005576">
    <property type="term" value="C:extracellular region"/>
    <property type="evidence" value="ECO:0007669"/>
    <property type="project" value="UniProtKB-SubCell"/>
</dbReference>
<dbReference type="GO" id="GO:0046900">
    <property type="term" value="P:tetrahydrofolylpolyglutamate metabolic process"/>
    <property type="evidence" value="ECO:0007669"/>
    <property type="project" value="TreeGrafter"/>
</dbReference>
<dbReference type="GO" id="GO:0034722">
    <property type="term" value="F:gamma-glutamyl-peptidase activity"/>
    <property type="evidence" value="ECO:0007669"/>
    <property type="project" value="UniProtKB-UniRule"/>
</dbReference>
<evidence type="ECO:0000256" key="4">
    <source>
        <dbReference type="ARBA" id="ARBA00022729"/>
    </source>
</evidence>
<evidence type="ECO:0000256" key="6">
    <source>
        <dbReference type="PIRSR" id="PIRSR615527-1"/>
    </source>
</evidence>